<proteinExistence type="predicted"/>
<dbReference type="GO" id="GO:0016757">
    <property type="term" value="F:glycosyltransferase activity"/>
    <property type="evidence" value="ECO:0007669"/>
    <property type="project" value="UniProtKB-KW"/>
</dbReference>
<reference evidence="1" key="1">
    <citation type="submission" date="2023-07" db="EMBL/GenBank/DDBJ databases">
        <title>Gilvimarinus algae sp. nov., isolated from the surface of Kelp.</title>
        <authorList>
            <person name="Sun Y.Y."/>
            <person name="Gong Y."/>
            <person name="Du Z.J."/>
        </authorList>
    </citation>
    <scope>NUCLEOTIDE SEQUENCE</scope>
    <source>
        <strain evidence="1">SDUM040014</strain>
    </source>
</reference>
<dbReference type="InterPro" id="IPR029044">
    <property type="entry name" value="Nucleotide-diphossugar_trans"/>
</dbReference>
<dbReference type="Proteomes" id="UP001168380">
    <property type="component" value="Unassembled WGS sequence"/>
</dbReference>
<dbReference type="RefSeq" id="WP_302714027.1">
    <property type="nucleotide sequence ID" value="NZ_JAULRT010000060.1"/>
</dbReference>
<keyword evidence="1" id="KW-0808">Transferase</keyword>
<evidence type="ECO:0000313" key="1">
    <source>
        <dbReference type="EMBL" id="MDO3383258.1"/>
    </source>
</evidence>
<accession>A0ABT8TIT3</accession>
<dbReference type="CDD" id="cd00761">
    <property type="entry name" value="Glyco_tranf_GTA_type"/>
    <property type="match status" value="1"/>
</dbReference>
<protein>
    <submittedName>
        <fullName evidence="1">Glycosyltransferase family 2 protein</fullName>
        <ecNumber evidence="1">2.4.-.-</ecNumber>
    </submittedName>
</protein>
<evidence type="ECO:0000313" key="2">
    <source>
        <dbReference type="Proteomes" id="UP001168380"/>
    </source>
</evidence>
<dbReference type="EC" id="2.4.-.-" evidence="1"/>
<comment type="caution">
    <text evidence="1">The sequence shown here is derived from an EMBL/GenBank/DDBJ whole genome shotgun (WGS) entry which is preliminary data.</text>
</comment>
<gene>
    <name evidence="1" type="ORF">QWI16_13840</name>
</gene>
<dbReference type="EMBL" id="JAULRT010000060">
    <property type="protein sequence ID" value="MDO3383258.1"/>
    <property type="molecule type" value="Genomic_DNA"/>
</dbReference>
<organism evidence="1 2">
    <name type="scientific">Gilvimarinus algae</name>
    <dbReference type="NCBI Taxonomy" id="3058037"/>
    <lineage>
        <taxon>Bacteria</taxon>
        <taxon>Pseudomonadati</taxon>
        <taxon>Pseudomonadota</taxon>
        <taxon>Gammaproteobacteria</taxon>
        <taxon>Cellvibrionales</taxon>
        <taxon>Cellvibrionaceae</taxon>
        <taxon>Gilvimarinus</taxon>
    </lineage>
</organism>
<keyword evidence="2" id="KW-1185">Reference proteome</keyword>
<keyword evidence="1" id="KW-0328">Glycosyltransferase</keyword>
<sequence length="313" mass="35718">MKLIGKDYRSKFPSEEHFPLFCCVRNETLRLPYFLKYYRTLGFQEFVFVDNASTDGTTQFLLEQDDCTVFWTDQPYSESCCGIDWINQLLSQLEGQQWVLIVDADEILVFPKIESIPLRELTDCLEHEGANALPTFLLDMYGEGPISKIQYSQEGSFISTCPYFDRSGYTLAEAGYFKGLPVRGGARQRLFWDGIQHTANPPYLAKTPLVKWNREMRLEASTHIVQGARPGSTSGALLHFKMLSDFSESVALEASRKEHWDDAGQYAVYSSVVKACPDLNPMCSLSERYENSMQLVELGLMRYRKQLSHLGAK</sequence>
<dbReference type="Pfam" id="PF13704">
    <property type="entry name" value="Glyco_tranf_2_4"/>
    <property type="match status" value="1"/>
</dbReference>
<name>A0ABT8TIT3_9GAMM</name>
<dbReference type="SUPFAM" id="SSF53448">
    <property type="entry name" value="Nucleotide-diphospho-sugar transferases"/>
    <property type="match status" value="1"/>
</dbReference>